<dbReference type="PANTHER" id="PTHR43346">
    <property type="entry name" value="LIGAND BINDING DOMAIN PROTEIN, PUTATIVE (AFU_ORTHOLOGUE AFUA_6G14370)-RELATED"/>
    <property type="match status" value="1"/>
</dbReference>
<feature type="compositionally biased region" description="Basic and acidic residues" evidence="1">
    <location>
        <begin position="106"/>
        <end position="127"/>
    </location>
</feature>
<sequence>MIGFLQNIEQLTLKNTFFRQVLYTSQYVQLVVMSLNPGEEIGMEVHEIVDQFLRVEAGEGMVVMDDEEHVIQDGDAIVVPAGTQHNVINTSPDKPLQLYTIYSPPNHKDETVHKTKQEAEMDKEDHL</sequence>
<dbReference type="InterPro" id="IPR013096">
    <property type="entry name" value="Cupin_2"/>
</dbReference>
<dbReference type="AlphaFoldDB" id="A0A1F5KGM5"/>
<dbReference type="SUPFAM" id="SSF51182">
    <property type="entry name" value="RmlC-like cupins"/>
    <property type="match status" value="1"/>
</dbReference>
<dbReference type="Pfam" id="PF07883">
    <property type="entry name" value="Cupin_2"/>
    <property type="match status" value="1"/>
</dbReference>
<proteinExistence type="predicted"/>
<dbReference type="CDD" id="cd02223">
    <property type="entry name" value="cupin_Bh2720-like"/>
    <property type="match status" value="1"/>
</dbReference>
<feature type="region of interest" description="Disordered" evidence="1">
    <location>
        <begin position="103"/>
        <end position="127"/>
    </location>
</feature>
<evidence type="ECO:0000256" key="1">
    <source>
        <dbReference type="SAM" id="MobiDB-lite"/>
    </source>
</evidence>
<dbReference type="PANTHER" id="PTHR43346:SF1">
    <property type="entry name" value="QUERCETIN 2,3-DIOXYGENASE-RELATED"/>
    <property type="match status" value="1"/>
</dbReference>
<dbReference type="InterPro" id="IPR014710">
    <property type="entry name" value="RmlC-like_jellyroll"/>
</dbReference>
<gene>
    <name evidence="3" type="ORF">A3D25_04770</name>
</gene>
<dbReference type="Proteomes" id="UP000177328">
    <property type="component" value="Unassembled WGS sequence"/>
</dbReference>
<organism evidence="3 4">
    <name type="scientific">Candidatus Daviesbacteria bacterium RIFCSPHIGHO2_02_FULL_43_12</name>
    <dbReference type="NCBI Taxonomy" id="1797776"/>
    <lineage>
        <taxon>Bacteria</taxon>
        <taxon>Candidatus Daviesiibacteriota</taxon>
    </lineage>
</organism>
<dbReference type="InterPro" id="IPR052538">
    <property type="entry name" value="Flavonoid_dioxygenase-like"/>
</dbReference>
<comment type="caution">
    <text evidence="3">The sequence shown here is derived from an EMBL/GenBank/DDBJ whole genome shotgun (WGS) entry which is preliminary data.</text>
</comment>
<protein>
    <submittedName>
        <fullName evidence="3">Cupin</fullName>
    </submittedName>
</protein>
<evidence type="ECO:0000313" key="3">
    <source>
        <dbReference type="EMBL" id="OGE40087.1"/>
    </source>
</evidence>
<dbReference type="InterPro" id="IPR011051">
    <property type="entry name" value="RmlC_Cupin_sf"/>
</dbReference>
<accession>A0A1F5KGM5</accession>
<dbReference type="Gene3D" id="2.60.120.10">
    <property type="entry name" value="Jelly Rolls"/>
    <property type="match status" value="1"/>
</dbReference>
<reference evidence="3 4" key="1">
    <citation type="journal article" date="2016" name="Nat. Commun.">
        <title>Thousands of microbial genomes shed light on interconnected biogeochemical processes in an aquifer system.</title>
        <authorList>
            <person name="Anantharaman K."/>
            <person name="Brown C.T."/>
            <person name="Hug L.A."/>
            <person name="Sharon I."/>
            <person name="Castelle C.J."/>
            <person name="Probst A.J."/>
            <person name="Thomas B.C."/>
            <person name="Singh A."/>
            <person name="Wilkins M.J."/>
            <person name="Karaoz U."/>
            <person name="Brodie E.L."/>
            <person name="Williams K.H."/>
            <person name="Hubbard S.S."/>
            <person name="Banfield J.F."/>
        </authorList>
    </citation>
    <scope>NUCLEOTIDE SEQUENCE [LARGE SCALE GENOMIC DNA]</scope>
</reference>
<name>A0A1F5KGM5_9BACT</name>
<evidence type="ECO:0000259" key="2">
    <source>
        <dbReference type="Pfam" id="PF07883"/>
    </source>
</evidence>
<feature type="domain" description="Cupin type-2" evidence="2">
    <location>
        <begin position="32"/>
        <end position="102"/>
    </location>
</feature>
<dbReference type="EMBL" id="MFDD01000014">
    <property type="protein sequence ID" value="OGE40087.1"/>
    <property type="molecule type" value="Genomic_DNA"/>
</dbReference>
<evidence type="ECO:0000313" key="4">
    <source>
        <dbReference type="Proteomes" id="UP000177328"/>
    </source>
</evidence>